<dbReference type="InterPro" id="IPR051791">
    <property type="entry name" value="Pra-immunoreactive"/>
</dbReference>
<keyword evidence="4 6" id="KW-1133">Transmembrane helix</keyword>
<feature type="transmembrane region" description="Helical" evidence="6">
    <location>
        <begin position="61"/>
        <end position="83"/>
    </location>
</feature>
<keyword evidence="5 6" id="KW-0472">Membrane</keyword>
<evidence type="ECO:0000313" key="8">
    <source>
        <dbReference type="EMBL" id="QFG68959.1"/>
    </source>
</evidence>
<name>A0A5J6V4T3_9MICO</name>
<dbReference type="InterPro" id="IPR010432">
    <property type="entry name" value="RDD"/>
</dbReference>
<dbReference type="PANTHER" id="PTHR36115">
    <property type="entry name" value="PROLINE-RICH ANTIGEN HOMOLOG-RELATED"/>
    <property type="match status" value="1"/>
</dbReference>
<dbReference type="KEGG" id="serw:FY030_09805"/>
<evidence type="ECO:0000259" key="7">
    <source>
        <dbReference type="Pfam" id="PF06271"/>
    </source>
</evidence>
<accession>A0A5J6V4T3</accession>
<feature type="transmembrane region" description="Helical" evidence="6">
    <location>
        <begin position="28"/>
        <end position="49"/>
    </location>
</feature>
<keyword evidence="3 6" id="KW-0812">Transmembrane</keyword>
<evidence type="ECO:0000256" key="2">
    <source>
        <dbReference type="ARBA" id="ARBA00022475"/>
    </source>
</evidence>
<protein>
    <submittedName>
        <fullName evidence="8">RDD family protein</fullName>
    </submittedName>
</protein>
<organism evidence="8 9">
    <name type="scientific">Ornithinimicrobium pratense</name>
    <dbReference type="NCBI Taxonomy" id="2593973"/>
    <lineage>
        <taxon>Bacteria</taxon>
        <taxon>Bacillati</taxon>
        <taxon>Actinomycetota</taxon>
        <taxon>Actinomycetes</taxon>
        <taxon>Micrococcales</taxon>
        <taxon>Ornithinimicrobiaceae</taxon>
        <taxon>Ornithinimicrobium</taxon>
    </lineage>
</organism>
<keyword evidence="9" id="KW-1185">Reference proteome</keyword>
<dbReference type="EMBL" id="CP044427">
    <property type="protein sequence ID" value="QFG68959.1"/>
    <property type="molecule type" value="Genomic_DNA"/>
</dbReference>
<evidence type="ECO:0000256" key="4">
    <source>
        <dbReference type="ARBA" id="ARBA00022989"/>
    </source>
</evidence>
<dbReference type="AlphaFoldDB" id="A0A5J6V4T3"/>
<evidence type="ECO:0000256" key="3">
    <source>
        <dbReference type="ARBA" id="ARBA00022692"/>
    </source>
</evidence>
<reference evidence="8 9" key="1">
    <citation type="submission" date="2019-09" db="EMBL/GenBank/DDBJ databases">
        <title>Serinicoccus pratensis sp. nov., isolated from meadow soil.</title>
        <authorList>
            <person name="Zhang W."/>
        </authorList>
    </citation>
    <scope>NUCLEOTIDE SEQUENCE [LARGE SCALE GENOMIC DNA]</scope>
    <source>
        <strain evidence="8 9">W204</strain>
    </source>
</reference>
<evidence type="ECO:0000256" key="1">
    <source>
        <dbReference type="ARBA" id="ARBA00004651"/>
    </source>
</evidence>
<sequence>MPSTPDATAPPSLRPRPLARVRSWLLDWLVVGAWLGVLAVVGLAARPLLPSGEAGATTLRALLTADVLITVATVLPYLLYLVLTESSPRRATLGKRWAGLRVAAADGSSPVTGSVWVRNLIKVLAWQLGHLGFTRGMLETQVGLGIGLAVAGTLLGLACAVPALVGGRGIHDRIAGTRVERGAATARRSGS</sequence>
<evidence type="ECO:0000313" key="9">
    <source>
        <dbReference type="Proteomes" id="UP000326546"/>
    </source>
</evidence>
<evidence type="ECO:0000256" key="5">
    <source>
        <dbReference type="ARBA" id="ARBA00023136"/>
    </source>
</evidence>
<gene>
    <name evidence="8" type="ORF">FY030_09805</name>
</gene>
<dbReference type="Pfam" id="PF06271">
    <property type="entry name" value="RDD"/>
    <property type="match status" value="1"/>
</dbReference>
<dbReference type="OrthoDB" id="7632473at2"/>
<comment type="subcellular location">
    <subcellularLocation>
        <location evidence="1">Cell membrane</location>
        <topology evidence="1">Multi-pass membrane protein</topology>
    </subcellularLocation>
</comment>
<evidence type="ECO:0000256" key="6">
    <source>
        <dbReference type="SAM" id="Phobius"/>
    </source>
</evidence>
<feature type="transmembrane region" description="Helical" evidence="6">
    <location>
        <begin position="142"/>
        <end position="165"/>
    </location>
</feature>
<keyword evidence="2" id="KW-1003">Cell membrane</keyword>
<dbReference type="RefSeq" id="WP_158061345.1">
    <property type="nucleotide sequence ID" value="NZ_CP044427.1"/>
</dbReference>
<dbReference type="GO" id="GO:0005886">
    <property type="term" value="C:plasma membrane"/>
    <property type="evidence" value="ECO:0007669"/>
    <property type="project" value="UniProtKB-SubCell"/>
</dbReference>
<proteinExistence type="predicted"/>
<dbReference type="Proteomes" id="UP000326546">
    <property type="component" value="Chromosome"/>
</dbReference>
<feature type="domain" description="RDD" evidence="7">
    <location>
        <begin position="16"/>
        <end position="176"/>
    </location>
</feature>